<dbReference type="PANTHER" id="PTHR43586">
    <property type="entry name" value="CYSTEINE DESULFURASE"/>
    <property type="match status" value="1"/>
</dbReference>
<dbReference type="PROSITE" id="PS00595">
    <property type="entry name" value="AA_TRANSFER_CLASS_5"/>
    <property type="match status" value="1"/>
</dbReference>
<dbReference type="EMBL" id="UINC01062553">
    <property type="protein sequence ID" value="SVB89293.1"/>
    <property type="molecule type" value="Genomic_DNA"/>
</dbReference>
<evidence type="ECO:0000256" key="2">
    <source>
        <dbReference type="ARBA" id="ARBA00022898"/>
    </source>
</evidence>
<accession>A0A382HRQ8</accession>
<dbReference type="InterPro" id="IPR015422">
    <property type="entry name" value="PyrdxlP-dep_Trfase_small"/>
</dbReference>
<dbReference type="Gene3D" id="3.40.640.10">
    <property type="entry name" value="Type I PLP-dependent aspartate aminotransferase-like (Major domain)"/>
    <property type="match status" value="1"/>
</dbReference>
<dbReference type="InterPro" id="IPR015421">
    <property type="entry name" value="PyrdxlP-dep_Trfase_major"/>
</dbReference>
<proteinExistence type="predicted"/>
<dbReference type="SUPFAM" id="SSF53383">
    <property type="entry name" value="PLP-dependent transferases"/>
    <property type="match status" value="1"/>
</dbReference>
<evidence type="ECO:0000313" key="4">
    <source>
        <dbReference type="EMBL" id="SVB89293.1"/>
    </source>
</evidence>
<dbReference type="Gene3D" id="3.90.1150.10">
    <property type="entry name" value="Aspartate Aminotransferase, domain 1"/>
    <property type="match status" value="1"/>
</dbReference>
<dbReference type="AlphaFoldDB" id="A0A382HRQ8"/>
<dbReference type="PANTHER" id="PTHR43586:SF15">
    <property type="entry name" value="BLR3095 PROTEIN"/>
    <property type="match status" value="1"/>
</dbReference>
<organism evidence="4">
    <name type="scientific">marine metagenome</name>
    <dbReference type="NCBI Taxonomy" id="408172"/>
    <lineage>
        <taxon>unclassified sequences</taxon>
        <taxon>metagenomes</taxon>
        <taxon>ecological metagenomes</taxon>
    </lineage>
</organism>
<protein>
    <recommendedName>
        <fullName evidence="3">Aminotransferase class V domain-containing protein</fullName>
    </recommendedName>
</protein>
<keyword evidence="2" id="KW-0663">Pyridoxal phosphate</keyword>
<evidence type="ECO:0000259" key="3">
    <source>
        <dbReference type="Pfam" id="PF00266"/>
    </source>
</evidence>
<name>A0A382HRQ8_9ZZZZ</name>
<reference evidence="4" key="1">
    <citation type="submission" date="2018-05" db="EMBL/GenBank/DDBJ databases">
        <authorList>
            <person name="Lanie J.A."/>
            <person name="Ng W.-L."/>
            <person name="Kazmierczak K.M."/>
            <person name="Andrzejewski T.M."/>
            <person name="Davidsen T.M."/>
            <person name="Wayne K.J."/>
            <person name="Tettelin H."/>
            <person name="Glass J.I."/>
            <person name="Rusch D."/>
            <person name="Podicherti R."/>
            <person name="Tsui H.-C.T."/>
            <person name="Winkler M.E."/>
        </authorList>
    </citation>
    <scope>NUCLEOTIDE SEQUENCE</scope>
</reference>
<comment type="cofactor">
    <cofactor evidence="1">
        <name>pyridoxal 5'-phosphate</name>
        <dbReference type="ChEBI" id="CHEBI:597326"/>
    </cofactor>
</comment>
<feature type="domain" description="Aminotransferase class V" evidence="3">
    <location>
        <begin position="50"/>
        <end position="386"/>
    </location>
</feature>
<dbReference type="InterPro" id="IPR000192">
    <property type="entry name" value="Aminotrans_V_dom"/>
</dbReference>
<evidence type="ECO:0000256" key="1">
    <source>
        <dbReference type="ARBA" id="ARBA00001933"/>
    </source>
</evidence>
<dbReference type="Pfam" id="PF00266">
    <property type="entry name" value="Aminotran_5"/>
    <property type="match status" value="1"/>
</dbReference>
<gene>
    <name evidence="4" type="ORF">METZ01_LOCUS242147</name>
</gene>
<dbReference type="InterPro" id="IPR020578">
    <property type="entry name" value="Aminotrans_V_PyrdxlP_BS"/>
</dbReference>
<sequence>MTSNDLSEFRKQFPATSAGIFTNVAQRGLIPTVVQDSITKYLSSRTDLTWNKEQAFSMVEDTRERFASFINADSSEIAFTKNVSEGINLIAGALTWNKGDKVILCPDLEHPANVFPWYNVSKLHDVEITSVAASAQGHFDLDKIAAAIDDQTRVVTVSTVSFSPGFVTNVSSLAEICNQQNVRLVVDAAQSVGILHTDVQKLGVDALSVATQKGLISCYGSGFLYCSSNFAEELQPTTLARFSVAHEEGSHETTLTDQQFRYAPAARRFDGGNYNYLGITGVRSALKLLSETGTEKIERHVRRLSHRLASGFLQLGLPVCGGKPGSHLGHIIAVGVSGGGRHYTAEDPAMNILHDRLVENGVHLSIRRGVLRFSLHGYNNEDDIDQILDIATRK</sequence>
<dbReference type="InterPro" id="IPR015424">
    <property type="entry name" value="PyrdxlP-dep_Trfase"/>
</dbReference>